<dbReference type="PATRIC" id="fig|1423792.3.peg.1443"/>
<evidence type="ECO:0000313" key="1">
    <source>
        <dbReference type="EMBL" id="KRL14259.1"/>
    </source>
</evidence>
<name>A0A0R1NB38_9LACO</name>
<comment type="caution">
    <text evidence="1">The sequence shown here is derived from an EMBL/GenBank/DDBJ whole genome shotgun (WGS) entry which is preliminary data.</text>
</comment>
<evidence type="ECO:0008006" key="3">
    <source>
        <dbReference type="Google" id="ProtNLM"/>
    </source>
</evidence>
<evidence type="ECO:0000313" key="2">
    <source>
        <dbReference type="Proteomes" id="UP000051330"/>
    </source>
</evidence>
<dbReference type="STRING" id="1423792.FD09_GL001426"/>
<sequence>MLLKTDSHHARKVLKHVLIVLIAAFLALLIGGMAGMALGGQNPFRFFDPATWQHVFSFWH</sequence>
<organism evidence="1 2">
    <name type="scientific">Schleiferilactobacillus perolens DSM 12744</name>
    <dbReference type="NCBI Taxonomy" id="1423792"/>
    <lineage>
        <taxon>Bacteria</taxon>
        <taxon>Bacillati</taxon>
        <taxon>Bacillota</taxon>
        <taxon>Bacilli</taxon>
        <taxon>Lactobacillales</taxon>
        <taxon>Lactobacillaceae</taxon>
        <taxon>Schleiferilactobacillus</taxon>
    </lineage>
</organism>
<dbReference type="EMBL" id="AZEC01000002">
    <property type="protein sequence ID" value="KRL14259.1"/>
    <property type="molecule type" value="Genomic_DNA"/>
</dbReference>
<reference evidence="1 2" key="1">
    <citation type="journal article" date="2015" name="Genome Announc.">
        <title>Expanding the biotechnology potential of lactobacilli through comparative genomics of 213 strains and associated genera.</title>
        <authorList>
            <person name="Sun Z."/>
            <person name="Harris H.M."/>
            <person name="McCann A."/>
            <person name="Guo C."/>
            <person name="Argimon S."/>
            <person name="Zhang W."/>
            <person name="Yang X."/>
            <person name="Jeffery I.B."/>
            <person name="Cooney J.C."/>
            <person name="Kagawa T.F."/>
            <person name="Liu W."/>
            <person name="Song Y."/>
            <person name="Salvetti E."/>
            <person name="Wrobel A."/>
            <person name="Rasinkangas P."/>
            <person name="Parkhill J."/>
            <person name="Rea M.C."/>
            <person name="O'Sullivan O."/>
            <person name="Ritari J."/>
            <person name="Douillard F.P."/>
            <person name="Paul Ross R."/>
            <person name="Yang R."/>
            <person name="Briner A.E."/>
            <person name="Felis G.E."/>
            <person name="de Vos W.M."/>
            <person name="Barrangou R."/>
            <person name="Klaenhammer T.R."/>
            <person name="Caufield P.W."/>
            <person name="Cui Y."/>
            <person name="Zhang H."/>
            <person name="O'Toole P.W."/>
        </authorList>
    </citation>
    <scope>NUCLEOTIDE SEQUENCE [LARGE SCALE GENOMIC DNA]</scope>
    <source>
        <strain evidence="1 2">DSM 12744</strain>
    </source>
</reference>
<protein>
    <recommendedName>
        <fullName evidence="3">DNA-directed RNA polymerase subunit beta</fullName>
    </recommendedName>
</protein>
<dbReference type="AlphaFoldDB" id="A0A0R1NB38"/>
<accession>A0A0R1NB38</accession>
<keyword evidence="2" id="KW-1185">Reference proteome</keyword>
<dbReference type="InterPro" id="IPR024596">
    <property type="entry name" value="RNApol_su_b/EpuA"/>
</dbReference>
<dbReference type="Proteomes" id="UP000051330">
    <property type="component" value="Unassembled WGS sequence"/>
</dbReference>
<dbReference type="Pfam" id="PF11772">
    <property type="entry name" value="EpuA"/>
    <property type="match status" value="1"/>
</dbReference>
<gene>
    <name evidence="1" type="ORF">FD09_GL001426</name>
</gene>
<proteinExistence type="predicted"/>